<feature type="domain" description="Acyl-CoA dehydrogenase/oxidase N-terminal" evidence="8">
    <location>
        <begin position="6"/>
        <end position="117"/>
    </location>
</feature>
<keyword evidence="3" id="KW-0285">Flavoprotein</keyword>
<evidence type="ECO:0000256" key="5">
    <source>
        <dbReference type="ARBA" id="ARBA00023002"/>
    </source>
</evidence>
<dbReference type="GO" id="GO:0050660">
    <property type="term" value="F:flavin adenine dinucleotide binding"/>
    <property type="evidence" value="ECO:0007669"/>
    <property type="project" value="InterPro"/>
</dbReference>
<dbReference type="SUPFAM" id="SSF56645">
    <property type="entry name" value="Acyl-CoA dehydrogenase NM domain-like"/>
    <property type="match status" value="1"/>
</dbReference>
<proteinExistence type="inferred from homology"/>
<dbReference type="AlphaFoldDB" id="A0A0W8E8H1"/>
<dbReference type="InterPro" id="IPR037069">
    <property type="entry name" value="AcylCoA_DH/ox_N_sf"/>
</dbReference>
<dbReference type="InterPro" id="IPR009075">
    <property type="entry name" value="AcylCo_DH/oxidase_C"/>
</dbReference>
<sequence length="379" mass="41349">MDFALTKEESLIQKMAKEYSEQAIEPIAEQIEKENRIPREILEGLAELELFGLAMPEEFGGAGAGYESYVLAMEQIARVCTAPAMIISAHSLGMGAIAAFGTEAQKQKWLPKCCKGEWIASFAFTEPGTGSDPKQITTIAVKDGDGYIINGTKRFITNGSYEGPILVFAKDSESGRPTGYIVDKFCTGYTVSEPWEKLGWHGGALVDCYFDNVKIPGENLLGELGNGYPILQYGIAFGKIGMNAIALGTTLAAYEEALKYAQEKTHRGAPISKFQTIQLRLADLAMLYDVSRWTSYKLGYLANKPKSPSDFAKEAAQAKVIVAENSRRAAEIAMDIHGSYGLMADYKISRIYRDAAMGPQIEGVIDMQKIIVAGEILKG</sequence>
<dbReference type="FunFam" id="1.10.540.10:FF:000002">
    <property type="entry name" value="Acyl-CoA dehydrogenase FadE19"/>
    <property type="match status" value="1"/>
</dbReference>
<dbReference type="InterPro" id="IPR006091">
    <property type="entry name" value="Acyl-CoA_Oxase/DH_mid-dom"/>
</dbReference>
<evidence type="ECO:0000259" key="7">
    <source>
        <dbReference type="Pfam" id="PF02770"/>
    </source>
</evidence>
<dbReference type="Pfam" id="PF02770">
    <property type="entry name" value="Acyl-CoA_dh_M"/>
    <property type="match status" value="1"/>
</dbReference>
<dbReference type="Gene3D" id="1.10.540.10">
    <property type="entry name" value="Acyl-CoA dehydrogenase/oxidase, N-terminal domain"/>
    <property type="match status" value="1"/>
</dbReference>
<reference evidence="9" key="1">
    <citation type="journal article" date="2015" name="Proc. Natl. Acad. Sci. U.S.A.">
        <title>Networks of energetic and metabolic interactions define dynamics in microbial communities.</title>
        <authorList>
            <person name="Embree M."/>
            <person name="Liu J.K."/>
            <person name="Al-Bassam M.M."/>
            <person name="Zengler K."/>
        </authorList>
    </citation>
    <scope>NUCLEOTIDE SEQUENCE</scope>
</reference>
<dbReference type="SUPFAM" id="SSF47203">
    <property type="entry name" value="Acyl-CoA dehydrogenase C-terminal domain-like"/>
    <property type="match status" value="1"/>
</dbReference>
<dbReference type="PANTHER" id="PTHR43884">
    <property type="entry name" value="ACYL-COA DEHYDROGENASE"/>
    <property type="match status" value="1"/>
</dbReference>
<keyword evidence="5 9" id="KW-0560">Oxidoreductase</keyword>
<gene>
    <name evidence="9" type="ORF">ASZ90_017648</name>
</gene>
<name>A0A0W8E8H1_9ZZZZ</name>
<dbReference type="InterPro" id="IPR009100">
    <property type="entry name" value="AcylCoA_DH/oxidase_NM_dom_sf"/>
</dbReference>
<dbReference type="Pfam" id="PF02771">
    <property type="entry name" value="Acyl-CoA_dh_N"/>
    <property type="match status" value="1"/>
</dbReference>
<comment type="cofactor">
    <cofactor evidence="1">
        <name>FAD</name>
        <dbReference type="ChEBI" id="CHEBI:57692"/>
    </cofactor>
</comment>
<dbReference type="PIRSF" id="PIRSF016578">
    <property type="entry name" value="HsaA"/>
    <property type="match status" value="1"/>
</dbReference>
<dbReference type="Pfam" id="PF00441">
    <property type="entry name" value="Acyl-CoA_dh_1"/>
    <property type="match status" value="1"/>
</dbReference>
<dbReference type="PANTHER" id="PTHR43884:SF12">
    <property type="entry name" value="ISOVALERYL-COA DEHYDROGENASE, MITOCHONDRIAL-RELATED"/>
    <property type="match status" value="1"/>
</dbReference>
<evidence type="ECO:0000313" key="9">
    <source>
        <dbReference type="EMBL" id="KUG04910.1"/>
    </source>
</evidence>
<protein>
    <submittedName>
        <fullName evidence="9">Butyryl-coa dehydrogenase</fullName>
        <ecNumber evidence="9">1.3.8.1</ecNumber>
    </submittedName>
</protein>
<dbReference type="InterPro" id="IPR046373">
    <property type="entry name" value="Acyl-CoA_Oxase/DH_mid-dom_sf"/>
</dbReference>
<evidence type="ECO:0000256" key="1">
    <source>
        <dbReference type="ARBA" id="ARBA00001974"/>
    </source>
</evidence>
<evidence type="ECO:0000259" key="6">
    <source>
        <dbReference type="Pfam" id="PF00441"/>
    </source>
</evidence>
<dbReference type="EC" id="1.3.8.1" evidence="9"/>
<accession>A0A0W8E8H1</accession>
<dbReference type="EMBL" id="LNQE01001835">
    <property type="protein sequence ID" value="KUG04910.1"/>
    <property type="molecule type" value="Genomic_DNA"/>
</dbReference>
<dbReference type="GO" id="GO:0016937">
    <property type="term" value="F:short-chain fatty acyl-CoA dehydrogenase activity"/>
    <property type="evidence" value="ECO:0007669"/>
    <property type="project" value="UniProtKB-EC"/>
</dbReference>
<organism evidence="9">
    <name type="scientific">hydrocarbon metagenome</name>
    <dbReference type="NCBI Taxonomy" id="938273"/>
    <lineage>
        <taxon>unclassified sequences</taxon>
        <taxon>metagenomes</taxon>
        <taxon>ecological metagenomes</taxon>
    </lineage>
</organism>
<dbReference type="PROSITE" id="PS00073">
    <property type="entry name" value="ACYL_COA_DH_2"/>
    <property type="match status" value="1"/>
</dbReference>
<evidence type="ECO:0000256" key="4">
    <source>
        <dbReference type="ARBA" id="ARBA00022827"/>
    </source>
</evidence>
<dbReference type="InterPro" id="IPR006089">
    <property type="entry name" value="Acyl-CoA_DH_CS"/>
</dbReference>
<feature type="domain" description="Acyl-CoA oxidase/dehydrogenase middle" evidence="7">
    <location>
        <begin position="121"/>
        <end position="213"/>
    </location>
</feature>
<evidence type="ECO:0000259" key="8">
    <source>
        <dbReference type="Pfam" id="PF02771"/>
    </source>
</evidence>
<keyword evidence="4" id="KW-0274">FAD</keyword>
<evidence type="ECO:0000256" key="3">
    <source>
        <dbReference type="ARBA" id="ARBA00022630"/>
    </source>
</evidence>
<dbReference type="Gene3D" id="1.20.140.10">
    <property type="entry name" value="Butyryl-CoA Dehydrogenase, subunit A, domain 3"/>
    <property type="match status" value="1"/>
</dbReference>
<dbReference type="InterPro" id="IPR013786">
    <property type="entry name" value="AcylCoA_DH/ox_N"/>
</dbReference>
<dbReference type="Gene3D" id="2.40.110.10">
    <property type="entry name" value="Butyryl-CoA Dehydrogenase, subunit A, domain 2"/>
    <property type="match status" value="1"/>
</dbReference>
<comment type="similarity">
    <text evidence="2">Belongs to the acyl-CoA dehydrogenase family.</text>
</comment>
<feature type="domain" description="Acyl-CoA dehydrogenase/oxidase C-terminal" evidence="6">
    <location>
        <begin position="225"/>
        <end position="375"/>
    </location>
</feature>
<evidence type="ECO:0000256" key="2">
    <source>
        <dbReference type="ARBA" id="ARBA00009347"/>
    </source>
</evidence>
<comment type="caution">
    <text evidence="9">The sequence shown here is derived from an EMBL/GenBank/DDBJ whole genome shotgun (WGS) entry which is preliminary data.</text>
</comment>
<dbReference type="InterPro" id="IPR036250">
    <property type="entry name" value="AcylCo_DH-like_C"/>
</dbReference>